<accession>A0ABM3AU21</accession>
<organism evidence="1 2">
    <name type="scientific">Gossypium hirsutum</name>
    <name type="common">Upland cotton</name>
    <name type="synonym">Gossypium mexicanum</name>
    <dbReference type="NCBI Taxonomy" id="3635"/>
    <lineage>
        <taxon>Eukaryota</taxon>
        <taxon>Viridiplantae</taxon>
        <taxon>Streptophyta</taxon>
        <taxon>Embryophyta</taxon>
        <taxon>Tracheophyta</taxon>
        <taxon>Spermatophyta</taxon>
        <taxon>Magnoliopsida</taxon>
        <taxon>eudicotyledons</taxon>
        <taxon>Gunneridae</taxon>
        <taxon>Pentapetalae</taxon>
        <taxon>rosids</taxon>
        <taxon>malvids</taxon>
        <taxon>Malvales</taxon>
        <taxon>Malvaceae</taxon>
        <taxon>Malvoideae</taxon>
        <taxon>Gossypium</taxon>
    </lineage>
</organism>
<sequence>MGFRNLYLFNKALLAKQVWRIFTQPDSFLSRVLKARYFPFSDIFSAKVGSYPSLTWRSICSARDVIADGLLWRIGSGAKVNIWNDPWIPSPELCTSLHEFGEVKIADRLGVPSVHVRAGGLSSSIMVLQHSAAALVSFEAPYGF</sequence>
<evidence type="ECO:0000313" key="1">
    <source>
        <dbReference type="Proteomes" id="UP000818029"/>
    </source>
</evidence>
<reference evidence="1" key="1">
    <citation type="journal article" date="2020" name="Nat. Genet.">
        <title>Genomic diversifications of five Gossypium allopolyploid species and their impact on cotton improvement.</title>
        <authorList>
            <person name="Chen Z.J."/>
            <person name="Sreedasyam A."/>
            <person name="Ando A."/>
            <person name="Song Q."/>
            <person name="De Santiago L.M."/>
            <person name="Hulse-Kemp A.M."/>
            <person name="Ding M."/>
            <person name="Ye W."/>
            <person name="Kirkbride R.C."/>
            <person name="Jenkins J."/>
            <person name="Plott C."/>
            <person name="Lovell J."/>
            <person name="Lin Y.M."/>
            <person name="Vaughn R."/>
            <person name="Liu B."/>
            <person name="Simpson S."/>
            <person name="Scheffler B.E."/>
            <person name="Wen L."/>
            <person name="Saski C.A."/>
            <person name="Grover C.E."/>
            <person name="Hu G."/>
            <person name="Conover J.L."/>
            <person name="Carlson J.W."/>
            <person name="Shu S."/>
            <person name="Boston L.B."/>
            <person name="Williams M."/>
            <person name="Peterson D.G."/>
            <person name="McGee K."/>
            <person name="Jones D.C."/>
            <person name="Wendel J.F."/>
            <person name="Stelly D.M."/>
            <person name="Grimwood J."/>
            <person name="Schmutz J."/>
        </authorList>
    </citation>
    <scope>NUCLEOTIDE SEQUENCE [LARGE SCALE GENOMIC DNA]</scope>
    <source>
        <strain evidence="1">cv. TM-1</strain>
    </source>
</reference>
<dbReference type="Proteomes" id="UP000818029">
    <property type="component" value="Chromosome D10"/>
</dbReference>
<name>A0ABM3AU21_GOSHI</name>
<gene>
    <name evidence="2" type="primary">LOC121222040</name>
</gene>
<protein>
    <submittedName>
        <fullName evidence="2">Uncharacterized mitochondrial protein AtMg00310-like</fullName>
    </submittedName>
</protein>
<evidence type="ECO:0000313" key="2">
    <source>
        <dbReference type="RefSeq" id="XP_040957857.1"/>
    </source>
</evidence>
<keyword evidence="1" id="KW-1185">Reference proteome</keyword>
<dbReference type="GeneID" id="121222040"/>
<dbReference type="RefSeq" id="XP_040957857.1">
    <property type="nucleotide sequence ID" value="XM_041101923.1"/>
</dbReference>
<reference evidence="2" key="2">
    <citation type="submission" date="2025-08" db="UniProtKB">
        <authorList>
            <consortium name="RefSeq"/>
        </authorList>
    </citation>
    <scope>IDENTIFICATION</scope>
</reference>
<proteinExistence type="predicted"/>